<dbReference type="PANTHER" id="PTHR30290">
    <property type="entry name" value="PERIPLASMIC BINDING COMPONENT OF ABC TRANSPORTER"/>
    <property type="match status" value="1"/>
</dbReference>
<dbReference type="PROSITE" id="PS51257">
    <property type="entry name" value="PROKAR_LIPOPROTEIN"/>
    <property type="match status" value="1"/>
</dbReference>
<dbReference type="Proteomes" id="UP000676996">
    <property type="component" value="Unassembled WGS sequence"/>
</dbReference>
<dbReference type="RefSeq" id="WP_284053421.1">
    <property type="nucleotide sequence ID" value="NZ_JAGRQC010000002.1"/>
</dbReference>
<organism evidence="4 5">
    <name type="scientific">Stakelama marina</name>
    <dbReference type="NCBI Taxonomy" id="2826939"/>
    <lineage>
        <taxon>Bacteria</taxon>
        <taxon>Pseudomonadati</taxon>
        <taxon>Pseudomonadota</taxon>
        <taxon>Alphaproteobacteria</taxon>
        <taxon>Sphingomonadales</taxon>
        <taxon>Sphingomonadaceae</taxon>
        <taxon>Stakelama</taxon>
    </lineage>
</organism>
<dbReference type="SUPFAM" id="SSF53850">
    <property type="entry name" value="Periplasmic binding protein-like II"/>
    <property type="match status" value="1"/>
</dbReference>
<name>A0A8T4ICJ6_9SPHN</name>
<sequence>MTRAALPLLLSALLVLGGCNRHPDDTPVTVSAIGGPAKLADPSHTPLPYASKVLMGATAQGLVRFDAAGQVEPALAERWIVIDGGRSYIFRLRDAQWPDGTDVTADAVVRVLEHARARGSRNPLAPFLAVVDDFRAMTPQVVEIDLNQPRPDFLRLLASPELAIFQPGTLRGSGPFRLNPDDHAGRLLVPVRDMSGDEGDDAAPNPEEQVRLFGDRSSLAIARFAEGDADLVIGGTFADWPILDVSGVETNARHIDPATGLFGLRVTSRGGFLADADNRAAIAMAIDRVSLLDSFRPDWPLVETVLPQQLDSAQAPAVPDWADRPLDERRNTARARVAIWKADRARRNKTPVPPIRVALPKGPGGNLVWNHVARALNAIGLPAQRVPMRDDADLTLIDRVAPFDNARWYLLSVCGLCSPDTKKLITDALDAPDLQARSQRIAKADEAVTAEAAYIPLAQPLRWSLVSPRLSQWQANARAWHPLNHLRDDTR</sequence>
<reference evidence="4" key="1">
    <citation type="submission" date="2021-04" db="EMBL/GenBank/DDBJ databases">
        <title>Ouciella asimina sp. nov., isolated from the surface seawater in the hydrothermal field of Okinawa Trough.</title>
        <authorList>
            <person name="Shuang W."/>
        </authorList>
    </citation>
    <scope>NUCLEOTIDE SEQUENCE</scope>
    <source>
        <strain evidence="4">LXI357</strain>
    </source>
</reference>
<dbReference type="Gene3D" id="3.40.190.10">
    <property type="entry name" value="Periplasmic binding protein-like II"/>
    <property type="match status" value="1"/>
</dbReference>
<feature type="domain" description="Solute-binding protein family 5" evidence="3">
    <location>
        <begin position="70"/>
        <end position="328"/>
    </location>
</feature>
<keyword evidence="5" id="KW-1185">Reference proteome</keyword>
<dbReference type="GO" id="GO:0015833">
    <property type="term" value="P:peptide transport"/>
    <property type="evidence" value="ECO:0007669"/>
    <property type="project" value="TreeGrafter"/>
</dbReference>
<dbReference type="InterPro" id="IPR000914">
    <property type="entry name" value="SBP_5_dom"/>
</dbReference>
<proteinExistence type="inferred from homology"/>
<evidence type="ECO:0000313" key="5">
    <source>
        <dbReference type="Proteomes" id="UP000676996"/>
    </source>
</evidence>
<dbReference type="GO" id="GO:1904680">
    <property type="term" value="F:peptide transmembrane transporter activity"/>
    <property type="evidence" value="ECO:0007669"/>
    <property type="project" value="TreeGrafter"/>
</dbReference>
<dbReference type="Gene3D" id="3.10.105.10">
    <property type="entry name" value="Dipeptide-binding Protein, Domain 3"/>
    <property type="match status" value="1"/>
</dbReference>
<accession>A0A8T4ICJ6</accession>
<dbReference type="Pfam" id="PF00496">
    <property type="entry name" value="SBP_bac_5"/>
    <property type="match status" value="1"/>
</dbReference>
<evidence type="ECO:0000256" key="2">
    <source>
        <dbReference type="ARBA" id="ARBA00005695"/>
    </source>
</evidence>
<evidence type="ECO:0000259" key="3">
    <source>
        <dbReference type="Pfam" id="PF00496"/>
    </source>
</evidence>
<evidence type="ECO:0000313" key="4">
    <source>
        <dbReference type="EMBL" id="MBR0552121.1"/>
    </source>
</evidence>
<dbReference type="AlphaFoldDB" id="A0A8T4ICJ6"/>
<gene>
    <name evidence="4" type="ORF">J7S20_06375</name>
</gene>
<comment type="similarity">
    <text evidence="2">Belongs to the bacterial solute-binding protein 5 family.</text>
</comment>
<dbReference type="EMBL" id="JAGRQC010000002">
    <property type="protein sequence ID" value="MBR0552121.1"/>
    <property type="molecule type" value="Genomic_DNA"/>
</dbReference>
<evidence type="ECO:0000256" key="1">
    <source>
        <dbReference type="ARBA" id="ARBA00004418"/>
    </source>
</evidence>
<dbReference type="InterPro" id="IPR039424">
    <property type="entry name" value="SBP_5"/>
</dbReference>
<comment type="subcellular location">
    <subcellularLocation>
        <location evidence="1">Periplasm</location>
    </subcellularLocation>
</comment>
<comment type="caution">
    <text evidence="4">The sequence shown here is derived from an EMBL/GenBank/DDBJ whole genome shotgun (WGS) entry which is preliminary data.</text>
</comment>
<protein>
    <submittedName>
        <fullName evidence="4">ABC transporter substrate-binding protein</fullName>
    </submittedName>
</protein>